<feature type="compositionally biased region" description="Acidic residues" evidence="1">
    <location>
        <begin position="531"/>
        <end position="541"/>
    </location>
</feature>
<organism evidence="2 3">
    <name type="scientific">Sphaerulina musiva (strain SO2202)</name>
    <name type="common">Poplar stem canker fungus</name>
    <name type="synonym">Septoria musiva</name>
    <dbReference type="NCBI Taxonomy" id="692275"/>
    <lineage>
        <taxon>Eukaryota</taxon>
        <taxon>Fungi</taxon>
        <taxon>Dikarya</taxon>
        <taxon>Ascomycota</taxon>
        <taxon>Pezizomycotina</taxon>
        <taxon>Dothideomycetes</taxon>
        <taxon>Dothideomycetidae</taxon>
        <taxon>Mycosphaerellales</taxon>
        <taxon>Mycosphaerellaceae</taxon>
        <taxon>Sphaerulina</taxon>
    </lineage>
</organism>
<dbReference type="GeneID" id="27903498"/>
<dbReference type="RefSeq" id="XP_016758839.1">
    <property type="nucleotide sequence ID" value="XM_016906361.1"/>
</dbReference>
<feature type="compositionally biased region" description="Low complexity" evidence="1">
    <location>
        <begin position="405"/>
        <end position="422"/>
    </location>
</feature>
<protein>
    <submittedName>
        <fullName evidence="2">Uncharacterized protein</fullName>
    </submittedName>
</protein>
<feature type="compositionally biased region" description="Basic residues" evidence="1">
    <location>
        <begin position="557"/>
        <end position="590"/>
    </location>
</feature>
<dbReference type="eggNOG" id="ENOG502SVPD">
    <property type="taxonomic scope" value="Eukaryota"/>
</dbReference>
<dbReference type="AlphaFoldDB" id="N1QHV1"/>
<dbReference type="Proteomes" id="UP000016931">
    <property type="component" value="Unassembled WGS sequence"/>
</dbReference>
<feature type="compositionally biased region" description="Basic residues" evidence="1">
    <location>
        <begin position="108"/>
        <end position="117"/>
    </location>
</feature>
<reference evidence="2 3" key="1">
    <citation type="journal article" date="2012" name="PLoS Pathog.">
        <title>Diverse lifestyles and strategies of plant pathogenesis encoded in the genomes of eighteen Dothideomycetes fungi.</title>
        <authorList>
            <person name="Ohm R.A."/>
            <person name="Feau N."/>
            <person name="Henrissat B."/>
            <person name="Schoch C.L."/>
            <person name="Horwitz B.A."/>
            <person name="Barry K.W."/>
            <person name="Condon B.J."/>
            <person name="Copeland A.C."/>
            <person name="Dhillon B."/>
            <person name="Glaser F."/>
            <person name="Hesse C.N."/>
            <person name="Kosti I."/>
            <person name="LaButti K."/>
            <person name="Lindquist E.A."/>
            <person name="Lucas S."/>
            <person name="Salamov A.A."/>
            <person name="Bradshaw R.E."/>
            <person name="Ciuffetti L."/>
            <person name="Hamelin R.C."/>
            <person name="Kema G.H.J."/>
            <person name="Lawrence C."/>
            <person name="Scott J.A."/>
            <person name="Spatafora J.W."/>
            <person name="Turgeon B.G."/>
            <person name="de Wit P.J.G.M."/>
            <person name="Zhong S."/>
            <person name="Goodwin S.B."/>
            <person name="Grigoriev I.V."/>
        </authorList>
    </citation>
    <scope>NUCLEOTIDE SEQUENCE [LARGE SCALE GENOMIC DNA]</scope>
    <source>
        <strain evidence="2 3">SO2202</strain>
    </source>
</reference>
<feature type="region of interest" description="Disordered" evidence="1">
    <location>
        <begin position="272"/>
        <end position="623"/>
    </location>
</feature>
<evidence type="ECO:0000313" key="3">
    <source>
        <dbReference type="Proteomes" id="UP000016931"/>
    </source>
</evidence>
<feature type="compositionally biased region" description="Low complexity" evidence="1">
    <location>
        <begin position="164"/>
        <end position="181"/>
    </location>
</feature>
<name>N1QHV1_SPHMS</name>
<feature type="compositionally biased region" description="Basic and acidic residues" evidence="1">
    <location>
        <begin position="436"/>
        <end position="447"/>
    </location>
</feature>
<proteinExistence type="predicted"/>
<feature type="compositionally biased region" description="Acidic residues" evidence="1">
    <location>
        <begin position="272"/>
        <end position="285"/>
    </location>
</feature>
<accession>N1QHV1</accession>
<feature type="compositionally biased region" description="Polar residues" evidence="1">
    <location>
        <begin position="392"/>
        <end position="404"/>
    </location>
</feature>
<dbReference type="OrthoDB" id="5423493at2759"/>
<feature type="compositionally biased region" description="Low complexity" evidence="1">
    <location>
        <begin position="376"/>
        <end position="385"/>
    </location>
</feature>
<dbReference type="HOGENOM" id="CLU_410019_0_0_1"/>
<feature type="compositionally biased region" description="Polar residues" evidence="1">
    <location>
        <begin position="194"/>
        <end position="213"/>
    </location>
</feature>
<dbReference type="EMBL" id="KB456267">
    <property type="protein sequence ID" value="EMF10718.1"/>
    <property type="molecule type" value="Genomic_DNA"/>
</dbReference>
<feature type="region of interest" description="Disordered" evidence="1">
    <location>
        <begin position="1"/>
        <end position="213"/>
    </location>
</feature>
<evidence type="ECO:0000256" key="1">
    <source>
        <dbReference type="SAM" id="MobiDB-lite"/>
    </source>
</evidence>
<feature type="compositionally biased region" description="Polar residues" evidence="1">
    <location>
        <begin position="297"/>
        <end position="319"/>
    </location>
</feature>
<dbReference type="OMA" id="EFESMSH"/>
<feature type="compositionally biased region" description="Basic residues" evidence="1">
    <location>
        <begin position="515"/>
        <end position="525"/>
    </location>
</feature>
<gene>
    <name evidence="2" type="ORF">SEPMUDRAFT_150731</name>
</gene>
<keyword evidence="3" id="KW-1185">Reference proteome</keyword>
<sequence length="670" mass="72325">MARVRATPGSQATTKTAAARQALKETTNTARAPGPIYEDDGVTDDLIKDAKPKRGRPKKVVRQDSEELVMAGGLGLASEDNARHNSEVPTTTDELAKSDSVPGPIAKSNRRPPRTVRKITTSEAQSKVLDGLKERMNATAQGQRAKQKAPTPAVTESCDSLPLESSVASKSRSVVAESPGPSLSPSPSPARKVQSVQNQGSSVMQPGSVLRAQSTPAVEHSLLALKNFKRRPRQPSMLQMVKQKIGSARPSLLNTTTVTMDDNALEDEDVFDLGASDDDEEDFAPEAEGTPLHVSKIASNLPQNVKLQPSDLISSSGNAQKKRKSDALDVSSGSLSALRAKRQRHDQDISSGSLAALRGRRQSQESRTLQVQDPPVGVEVVVSSSIERAETPQPQITSDVQVINSPASSTPPTEPSSSQHQSFSKDSDYAIPSTERAAEIADAEARPRGVFSDDDGDDGGVPNGTMADPISSPLPISDDVFADPSTQRISPSPVKKGTNARVKPLNTAALQSLLPKRRKPVRTRNRRSEYDIDSTDSENEPLETSHLDEDEDELGGRVKRQTKTAPAKSKKSTTAKRGRPRKVATKKTVVKKVNMTYGRHTASDKENDGSVSFDEADESTLPEISRSMEELAKSTEIEAAKAKFADIDKWDMEFESVDADEHRSSSLNWR</sequence>
<dbReference type="STRING" id="692275.N1QHV1"/>
<evidence type="ECO:0000313" key="2">
    <source>
        <dbReference type="EMBL" id="EMF10718.1"/>
    </source>
</evidence>